<reference evidence="1 2" key="2">
    <citation type="journal article" date="2022" name="Mol. Ecol. Resour.">
        <title>The genomes of chicory, endive, great burdock and yacon provide insights into Asteraceae paleo-polyploidization history and plant inulin production.</title>
        <authorList>
            <person name="Fan W."/>
            <person name="Wang S."/>
            <person name="Wang H."/>
            <person name="Wang A."/>
            <person name="Jiang F."/>
            <person name="Liu H."/>
            <person name="Zhao H."/>
            <person name="Xu D."/>
            <person name="Zhang Y."/>
        </authorList>
    </citation>
    <scope>NUCLEOTIDE SEQUENCE [LARGE SCALE GENOMIC DNA]</scope>
    <source>
        <strain evidence="2">cv. Niubang</strain>
    </source>
</reference>
<dbReference type="EMBL" id="CM042060">
    <property type="protein sequence ID" value="KAI3678157.1"/>
    <property type="molecule type" value="Genomic_DNA"/>
</dbReference>
<dbReference type="Proteomes" id="UP001055879">
    <property type="component" value="Linkage Group LG14"/>
</dbReference>
<keyword evidence="2" id="KW-1185">Reference proteome</keyword>
<evidence type="ECO:0000313" key="1">
    <source>
        <dbReference type="EMBL" id="KAI3678157.1"/>
    </source>
</evidence>
<gene>
    <name evidence="1" type="ORF">L6452_37439</name>
</gene>
<reference evidence="2" key="1">
    <citation type="journal article" date="2022" name="Mol. Ecol. Resour.">
        <title>The genomes of chicory, endive, great burdock and yacon provide insights into Asteraceae palaeo-polyploidization history and plant inulin production.</title>
        <authorList>
            <person name="Fan W."/>
            <person name="Wang S."/>
            <person name="Wang H."/>
            <person name="Wang A."/>
            <person name="Jiang F."/>
            <person name="Liu H."/>
            <person name="Zhao H."/>
            <person name="Xu D."/>
            <person name="Zhang Y."/>
        </authorList>
    </citation>
    <scope>NUCLEOTIDE SEQUENCE [LARGE SCALE GENOMIC DNA]</scope>
    <source>
        <strain evidence="2">cv. Niubang</strain>
    </source>
</reference>
<proteinExistence type="predicted"/>
<sequence length="322" mass="35331">MWPFLLSTILRSDDCCRPTILTVRRLSPSVGSLRPPALSVVDSRRPSLFFYIMFEQRTEIDGATIFVVSGQSLIGLKYLIHNFPRSRFHRVNALSNYMEQNKQFKGRVAGVKVKSNDTIGAGDAFVGLDYICGCSVGEANLCLYALICFRDAQPYQSSIDTDNYPPDSSLPLAEVLNVVLDWKFCAMVSPGDVLSNGPSTGCCCVKLIDFSPGEKYLVTYNSHEPSTPHDSHRVLLNIFDVRTGKVMRDFKGNADEFSFGGTRGFTGVSWPVFRNWSGPSVAAMCDASIYSRGWSDTVCVAEPHSDFATAVPGDSTDLGPGI</sequence>
<comment type="caution">
    <text evidence="1">The sequence shown here is derived from an EMBL/GenBank/DDBJ whole genome shotgun (WGS) entry which is preliminary data.</text>
</comment>
<organism evidence="1 2">
    <name type="scientific">Arctium lappa</name>
    <name type="common">Greater burdock</name>
    <name type="synonym">Lappa major</name>
    <dbReference type="NCBI Taxonomy" id="4217"/>
    <lineage>
        <taxon>Eukaryota</taxon>
        <taxon>Viridiplantae</taxon>
        <taxon>Streptophyta</taxon>
        <taxon>Embryophyta</taxon>
        <taxon>Tracheophyta</taxon>
        <taxon>Spermatophyta</taxon>
        <taxon>Magnoliopsida</taxon>
        <taxon>eudicotyledons</taxon>
        <taxon>Gunneridae</taxon>
        <taxon>Pentapetalae</taxon>
        <taxon>asterids</taxon>
        <taxon>campanulids</taxon>
        <taxon>Asterales</taxon>
        <taxon>Asteraceae</taxon>
        <taxon>Carduoideae</taxon>
        <taxon>Cardueae</taxon>
        <taxon>Arctiinae</taxon>
        <taxon>Arctium</taxon>
    </lineage>
</organism>
<evidence type="ECO:0000313" key="2">
    <source>
        <dbReference type="Proteomes" id="UP001055879"/>
    </source>
</evidence>
<protein>
    <submittedName>
        <fullName evidence="1">Uncharacterized protein</fullName>
    </submittedName>
</protein>
<accession>A0ACB8Y3P3</accession>
<name>A0ACB8Y3P3_ARCLA</name>